<keyword evidence="2" id="KW-0449">Lipoprotein</keyword>
<dbReference type="Proteomes" id="UP000005741">
    <property type="component" value="Chromosome"/>
</dbReference>
<dbReference type="PANTHER" id="PTHR23088">
    <property type="entry name" value="NITRILASE-RELATED"/>
    <property type="match status" value="1"/>
</dbReference>
<sequence length="263" mass="29321">MLLNLCFSQFKSLMEEPEKNLVRAEGMIREASSHGSDIIIFPEQAFTGWDPLSQRYADGEESLIVSSLKKYAEEYSVGILGSYRKKTDGFPENTSLLIGDNGDIIASYSKIHLFTPGREGEAFRSGESPVVAEYKGARIGIAICYDLRFPELFTYYKRCGAEIVFVPAAWPCRRMKHWRTFIISRAAENQFFVAGVNTAGENYVDSYCGGSFLADPYGEVAADSGEGECLTFASADLSSVGEAGRILPVFPDRKEELYIKWIR</sequence>
<dbReference type="InterPro" id="IPR036526">
    <property type="entry name" value="C-N_Hydrolase_sf"/>
</dbReference>
<dbReference type="Gene3D" id="3.60.110.10">
    <property type="entry name" value="Carbon-nitrogen hydrolase"/>
    <property type="match status" value="1"/>
</dbReference>
<dbReference type="EMBL" id="CM001436">
    <property type="protein sequence ID" value="EHQ35479.1"/>
    <property type="molecule type" value="Genomic_DNA"/>
</dbReference>
<dbReference type="InterPro" id="IPR003010">
    <property type="entry name" value="C-N_Hydrolase"/>
</dbReference>
<accession>H1Z2F3</accession>
<dbReference type="PROSITE" id="PS50263">
    <property type="entry name" value="CN_HYDROLASE"/>
    <property type="match status" value="1"/>
</dbReference>
<dbReference type="InterPro" id="IPR001110">
    <property type="entry name" value="UPF0012_CS"/>
</dbReference>
<dbReference type="InParanoid" id="H1Z2F3"/>
<evidence type="ECO:0000313" key="3">
    <source>
        <dbReference type="Proteomes" id="UP000005741"/>
    </source>
</evidence>
<gene>
    <name evidence="2" type="ORF">Metlim_1370</name>
</gene>
<keyword evidence="3" id="KW-1185">Reference proteome</keyword>
<keyword evidence="2" id="KW-0012">Acyltransferase</keyword>
<organism evidence="2 3">
    <name type="scientific">Methanoplanus limicola DSM 2279</name>
    <dbReference type="NCBI Taxonomy" id="937775"/>
    <lineage>
        <taxon>Archaea</taxon>
        <taxon>Methanobacteriati</taxon>
        <taxon>Methanobacteriota</taxon>
        <taxon>Stenosarchaea group</taxon>
        <taxon>Methanomicrobia</taxon>
        <taxon>Methanomicrobiales</taxon>
        <taxon>Methanomicrobiaceae</taxon>
        <taxon>Methanoplanus</taxon>
    </lineage>
</organism>
<reference evidence="2 3" key="1">
    <citation type="submission" date="2011-10" db="EMBL/GenBank/DDBJ databases">
        <title>The Improved High-Quality Draft genome of Methanoplanus limicola DSM 2279.</title>
        <authorList>
            <consortium name="US DOE Joint Genome Institute (JGI-PGF)"/>
            <person name="Lucas S."/>
            <person name="Copeland A."/>
            <person name="Lapidus A."/>
            <person name="Glavina del Rio T."/>
            <person name="Dalin E."/>
            <person name="Tice H."/>
            <person name="Bruce D."/>
            <person name="Goodwin L."/>
            <person name="Pitluck S."/>
            <person name="Peters L."/>
            <person name="Mikhailova N."/>
            <person name="Lu M."/>
            <person name="Kyrpides N."/>
            <person name="Mavromatis K."/>
            <person name="Ivanova N."/>
            <person name="Markowitz V."/>
            <person name="Cheng J.-F."/>
            <person name="Hugenholtz P."/>
            <person name="Woyke T."/>
            <person name="Wu D."/>
            <person name="Wirth R."/>
            <person name="Brambilla E.-M."/>
            <person name="Klenk H.-P."/>
            <person name="Eisen J.A."/>
        </authorList>
    </citation>
    <scope>NUCLEOTIDE SEQUENCE [LARGE SCALE GENOMIC DNA]</scope>
    <source>
        <strain evidence="2 3">DSM 2279</strain>
    </source>
</reference>
<name>H1Z2F3_9EURY</name>
<keyword evidence="2" id="KW-0808">Transferase</keyword>
<dbReference type="Pfam" id="PF00795">
    <property type="entry name" value="CN_hydrolase"/>
    <property type="match status" value="1"/>
</dbReference>
<evidence type="ECO:0000313" key="2">
    <source>
        <dbReference type="EMBL" id="EHQ35479.1"/>
    </source>
</evidence>
<dbReference type="SUPFAM" id="SSF56317">
    <property type="entry name" value="Carbon-nitrogen hydrolase"/>
    <property type="match status" value="1"/>
</dbReference>
<protein>
    <submittedName>
        <fullName evidence="2">Nitrilase/cyanide hydratase and apolipoprotein N-acyltransferase</fullName>
    </submittedName>
</protein>
<evidence type="ECO:0000259" key="1">
    <source>
        <dbReference type="PROSITE" id="PS50263"/>
    </source>
</evidence>
<dbReference type="AlphaFoldDB" id="H1Z2F3"/>
<dbReference type="HOGENOM" id="CLU_030130_3_1_2"/>
<dbReference type="STRING" id="937775.Metlim_1370"/>
<proteinExistence type="predicted"/>
<dbReference type="GO" id="GO:0016746">
    <property type="term" value="F:acyltransferase activity"/>
    <property type="evidence" value="ECO:0007669"/>
    <property type="project" value="UniProtKB-KW"/>
</dbReference>
<dbReference type="PROSITE" id="PS01227">
    <property type="entry name" value="UPF0012"/>
    <property type="match status" value="1"/>
</dbReference>
<dbReference type="PANTHER" id="PTHR23088:SF27">
    <property type="entry name" value="DEAMINATED GLUTATHIONE AMIDASE"/>
    <property type="match status" value="1"/>
</dbReference>
<feature type="domain" description="CN hydrolase" evidence="1">
    <location>
        <begin position="1"/>
        <end position="239"/>
    </location>
</feature>